<reference evidence="2 3" key="1">
    <citation type="submission" date="2019-12" db="EMBL/GenBank/DDBJ databases">
        <title>Chromosome-level assembly of the Caenorhabditis remanei genome.</title>
        <authorList>
            <person name="Teterina A.A."/>
            <person name="Willis J.H."/>
            <person name="Phillips P.C."/>
        </authorList>
    </citation>
    <scope>NUCLEOTIDE SEQUENCE [LARGE SCALE GENOMIC DNA]</scope>
    <source>
        <strain evidence="2 3">PX506</strain>
        <tissue evidence="2">Whole organism</tissue>
    </source>
</reference>
<feature type="region of interest" description="Disordered" evidence="1">
    <location>
        <begin position="285"/>
        <end position="306"/>
    </location>
</feature>
<accession>A0A6A5G271</accession>
<dbReference type="GeneID" id="78777911"/>
<evidence type="ECO:0000313" key="3">
    <source>
        <dbReference type="Proteomes" id="UP000483820"/>
    </source>
</evidence>
<evidence type="ECO:0000313" key="2">
    <source>
        <dbReference type="EMBL" id="KAF1748893.1"/>
    </source>
</evidence>
<feature type="compositionally biased region" description="Basic and acidic residues" evidence="1">
    <location>
        <begin position="125"/>
        <end position="139"/>
    </location>
</feature>
<protein>
    <submittedName>
        <fullName evidence="2">Uncharacterized protein</fullName>
    </submittedName>
</protein>
<evidence type="ECO:0000256" key="1">
    <source>
        <dbReference type="SAM" id="MobiDB-lite"/>
    </source>
</evidence>
<organism evidence="2 3">
    <name type="scientific">Caenorhabditis remanei</name>
    <name type="common">Caenorhabditis vulgaris</name>
    <dbReference type="NCBI Taxonomy" id="31234"/>
    <lineage>
        <taxon>Eukaryota</taxon>
        <taxon>Metazoa</taxon>
        <taxon>Ecdysozoa</taxon>
        <taxon>Nematoda</taxon>
        <taxon>Chromadorea</taxon>
        <taxon>Rhabditida</taxon>
        <taxon>Rhabditina</taxon>
        <taxon>Rhabditomorpha</taxon>
        <taxon>Rhabditoidea</taxon>
        <taxon>Rhabditidae</taxon>
        <taxon>Peloderinae</taxon>
        <taxon>Caenorhabditis</taxon>
    </lineage>
</organism>
<dbReference type="CTD" id="78777911"/>
<feature type="compositionally biased region" description="Polar residues" evidence="1">
    <location>
        <begin position="50"/>
        <end position="69"/>
    </location>
</feature>
<dbReference type="RefSeq" id="XP_053579871.1">
    <property type="nucleotide sequence ID" value="XM_053736305.1"/>
</dbReference>
<dbReference type="AlphaFoldDB" id="A0A6A5G271"/>
<feature type="region of interest" description="Disordered" evidence="1">
    <location>
        <begin position="118"/>
        <end position="139"/>
    </location>
</feature>
<proteinExistence type="predicted"/>
<sequence length="306" mass="34054">MDKSSKPSRTDILENASIQSSDSYKSKRPAERSTSTNPLEDPRMKKNRSARVTNSSSDEGETSQSTRGAQNPEELFASLPTLAQTEQIIRQLQMSSERWDQLVLGLDMSSARLAAALSGSADQGEAPRAEGANREARPSDLVEFCQRQLKGNNPRMIPAAKHRPEICGYPILSESSDEGDGQKESARGCSKAKWSFETNPEEDEIPQLLRQLLNSVDRWEPSIVSLELATNRLTEALVRSADQKEKQGKRPSNRHFRTNIHEEFLNISDKLEILELKIEVLAQKLAAKPSEPTNEEGIADRGSLKK</sequence>
<dbReference type="EMBL" id="WUAV01000006">
    <property type="protein sequence ID" value="KAF1748893.1"/>
    <property type="molecule type" value="Genomic_DNA"/>
</dbReference>
<dbReference type="Proteomes" id="UP000483820">
    <property type="component" value="Chromosome X"/>
</dbReference>
<name>A0A6A5G271_CAERE</name>
<dbReference type="KEGG" id="crq:GCK72_025360"/>
<comment type="caution">
    <text evidence="2">The sequence shown here is derived from an EMBL/GenBank/DDBJ whole genome shotgun (WGS) entry which is preliminary data.</text>
</comment>
<feature type="compositionally biased region" description="Basic and acidic residues" evidence="1">
    <location>
        <begin position="1"/>
        <end position="12"/>
    </location>
</feature>
<gene>
    <name evidence="2" type="ORF">GCK72_025360</name>
</gene>
<feature type="region of interest" description="Disordered" evidence="1">
    <location>
        <begin position="1"/>
        <end position="77"/>
    </location>
</feature>